<keyword evidence="2" id="KW-1185">Reference proteome</keyword>
<organism evidence="1 2">
    <name type="scientific">Durusdinium trenchii</name>
    <dbReference type="NCBI Taxonomy" id="1381693"/>
    <lineage>
        <taxon>Eukaryota</taxon>
        <taxon>Sar</taxon>
        <taxon>Alveolata</taxon>
        <taxon>Dinophyceae</taxon>
        <taxon>Suessiales</taxon>
        <taxon>Symbiodiniaceae</taxon>
        <taxon>Durusdinium</taxon>
    </lineage>
</organism>
<comment type="caution">
    <text evidence="1">The sequence shown here is derived from an EMBL/GenBank/DDBJ whole genome shotgun (WGS) entry which is preliminary data.</text>
</comment>
<accession>A0ABP0LS45</accession>
<gene>
    <name evidence="1" type="ORF">SCF082_LOCUS23977</name>
</gene>
<dbReference type="Proteomes" id="UP001642464">
    <property type="component" value="Unassembled WGS sequence"/>
</dbReference>
<protein>
    <submittedName>
        <fullName evidence="1">Uncharacterized protein</fullName>
    </submittedName>
</protein>
<proteinExistence type="predicted"/>
<sequence length="276" mass="30544">MPPKGSRKKKNDPAPTAIVEASAAPAFVVPDSSASHPANIKYLDNLARAWTTITNHPIFQNVTTMDPYQIDEVGGEEKSGFQAVYDDASFKTPMGKTKQYACGGNLAWIKMGFSTSPGVPYNENSVRKLKDYYFKKAEAPQRFPTLIIVAVSNQQAKDGVMSERGALEAVSPPEMVHAFILRLEELVSGNASDDVLSGWLRIMLSTMFMFELLPTLDSRSARSDSLRENAVADYHGFAWTVLQKVYHLGLFKQRKEKDLGSLSAQRIAQIYNQDTG</sequence>
<evidence type="ECO:0000313" key="1">
    <source>
        <dbReference type="EMBL" id="CAK9041538.1"/>
    </source>
</evidence>
<reference evidence="1 2" key="1">
    <citation type="submission" date="2024-02" db="EMBL/GenBank/DDBJ databases">
        <authorList>
            <person name="Chen Y."/>
            <person name="Shah S."/>
            <person name="Dougan E. K."/>
            <person name="Thang M."/>
            <person name="Chan C."/>
        </authorList>
    </citation>
    <scope>NUCLEOTIDE SEQUENCE [LARGE SCALE GENOMIC DNA]</scope>
</reference>
<evidence type="ECO:0000313" key="2">
    <source>
        <dbReference type="Proteomes" id="UP001642464"/>
    </source>
</evidence>
<name>A0ABP0LS45_9DINO</name>
<dbReference type="EMBL" id="CAXAMM010017617">
    <property type="protein sequence ID" value="CAK9041538.1"/>
    <property type="molecule type" value="Genomic_DNA"/>
</dbReference>